<evidence type="ECO:0000259" key="1">
    <source>
        <dbReference type="PROSITE" id="PS51140"/>
    </source>
</evidence>
<dbReference type="Proteomes" id="UP000294530">
    <property type="component" value="Unassembled WGS sequence"/>
</dbReference>
<reference evidence="2 3" key="1">
    <citation type="journal article" date="2021" name="Genome Biol.">
        <title>AFLAP: assembly-free linkage analysis pipeline using k-mers from genome sequencing data.</title>
        <authorList>
            <person name="Fletcher K."/>
            <person name="Zhang L."/>
            <person name="Gil J."/>
            <person name="Han R."/>
            <person name="Cavanaugh K."/>
            <person name="Michelmore R."/>
        </authorList>
    </citation>
    <scope>NUCLEOTIDE SEQUENCE [LARGE SCALE GENOMIC DNA]</scope>
    <source>
        <strain evidence="2 3">SF5</strain>
    </source>
</reference>
<dbReference type="KEGG" id="blac:94352564"/>
<sequence>MAQTLRNEMAALRNVFPSWDAEVLRDLLEEQQGDLERIVDSLLATDAAPSVPQMQNLQLPPSLLQAPHFLIRDCASIPDNFLHLPSEEH</sequence>
<organism evidence="2 3">
    <name type="scientific">Bremia lactucae</name>
    <name type="common">Lettuce downy mildew</name>
    <dbReference type="NCBI Taxonomy" id="4779"/>
    <lineage>
        <taxon>Eukaryota</taxon>
        <taxon>Sar</taxon>
        <taxon>Stramenopiles</taxon>
        <taxon>Oomycota</taxon>
        <taxon>Peronosporomycetes</taxon>
        <taxon>Peronosporales</taxon>
        <taxon>Peronosporaceae</taxon>
        <taxon>Bremia</taxon>
    </lineage>
</organism>
<dbReference type="EMBL" id="SHOA02000033">
    <property type="protein sequence ID" value="TDH73632.1"/>
    <property type="molecule type" value="Genomic_DNA"/>
</dbReference>
<proteinExistence type="predicted"/>
<gene>
    <name evidence="2" type="ORF">CCR75_008846</name>
</gene>
<protein>
    <recommendedName>
        <fullName evidence="1">CUE domain-containing protein</fullName>
    </recommendedName>
</protein>
<accession>A0A976NZV9</accession>
<dbReference type="InterPro" id="IPR003892">
    <property type="entry name" value="CUE"/>
</dbReference>
<name>A0A976NZV9_BRELC</name>
<evidence type="ECO:0000313" key="2">
    <source>
        <dbReference type="EMBL" id="TDH73632.1"/>
    </source>
</evidence>
<comment type="caution">
    <text evidence="2">The sequence shown here is derived from an EMBL/GenBank/DDBJ whole genome shotgun (WGS) entry which is preliminary data.</text>
</comment>
<dbReference type="RefSeq" id="XP_067823130.1">
    <property type="nucleotide sequence ID" value="XM_067966893.1"/>
</dbReference>
<evidence type="ECO:0000313" key="3">
    <source>
        <dbReference type="Proteomes" id="UP000294530"/>
    </source>
</evidence>
<feature type="domain" description="CUE" evidence="1">
    <location>
        <begin position="4"/>
        <end position="46"/>
    </location>
</feature>
<dbReference type="PROSITE" id="PS51140">
    <property type="entry name" value="CUE"/>
    <property type="match status" value="1"/>
</dbReference>
<dbReference type="AlphaFoldDB" id="A0A976NZV9"/>
<dbReference type="OrthoDB" id="9942608at2759"/>
<dbReference type="Gene3D" id="1.10.8.10">
    <property type="entry name" value="DNA helicase RuvA subunit, C-terminal domain"/>
    <property type="match status" value="1"/>
</dbReference>
<dbReference type="GO" id="GO:0043130">
    <property type="term" value="F:ubiquitin binding"/>
    <property type="evidence" value="ECO:0007669"/>
    <property type="project" value="InterPro"/>
</dbReference>
<keyword evidence="3" id="KW-1185">Reference proteome</keyword>
<dbReference type="CDD" id="cd14279">
    <property type="entry name" value="CUE"/>
    <property type="match status" value="1"/>
</dbReference>
<dbReference type="Pfam" id="PF02845">
    <property type="entry name" value="CUE"/>
    <property type="match status" value="1"/>
</dbReference>
<dbReference type="SUPFAM" id="SSF46934">
    <property type="entry name" value="UBA-like"/>
    <property type="match status" value="1"/>
</dbReference>
<dbReference type="GeneID" id="94352564"/>
<dbReference type="InterPro" id="IPR009060">
    <property type="entry name" value="UBA-like_sf"/>
</dbReference>